<accession>A0AAV4Q0Q3</accession>
<protein>
    <submittedName>
        <fullName evidence="1">Uncharacterized protein</fullName>
    </submittedName>
</protein>
<dbReference type="AlphaFoldDB" id="A0AAV4Q0Q3"/>
<proteinExistence type="predicted"/>
<comment type="caution">
    <text evidence="1">The sequence shown here is derived from an EMBL/GenBank/DDBJ whole genome shotgun (WGS) entry which is preliminary data.</text>
</comment>
<keyword evidence="2" id="KW-1185">Reference proteome</keyword>
<evidence type="ECO:0000313" key="2">
    <source>
        <dbReference type="Proteomes" id="UP001054945"/>
    </source>
</evidence>
<dbReference type="EMBL" id="BPLR01005366">
    <property type="protein sequence ID" value="GIY01772.1"/>
    <property type="molecule type" value="Genomic_DNA"/>
</dbReference>
<name>A0AAV4Q0Q3_CAEEX</name>
<sequence length="72" mass="7789">MVRDGQTLEIPADSFILALTRKGLLSGLGACRTTQCPTPELFLLTSIEISAFIKAAHEKFSLPVTVPFINQA</sequence>
<reference evidence="1 2" key="1">
    <citation type="submission" date="2021-06" db="EMBL/GenBank/DDBJ databases">
        <title>Caerostris extrusa draft genome.</title>
        <authorList>
            <person name="Kono N."/>
            <person name="Arakawa K."/>
        </authorList>
    </citation>
    <scope>NUCLEOTIDE SEQUENCE [LARGE SCALE GENOMIC DNA]</scope>
</reference>
<gene>
    <name evidence="1" type="ORF">CEXT_329741</name>
</gene>
<evidence type="ECO:0000313" key="1">
    <source>
        <dbReference type="EMBL" id="GIY01772.1"/>
    </source>
</evidence>
<organism evidence="1 2">
    <name type="scientific">Caerostris extrusa</name>
    <name type="common">Bark spider</name>
    <name type="synonym">Caerostris bankana</name>
    <dbReference type="NCBI Taxonomy" id="172846"/>
    <lineage>
        <taxon>Eukaryota</taxon>
        <taxon>Metazoa</taxon>
        <taxon>Ecdysozoa</taxon>
        <taxon>Arthropoda</taxon>
        <taxon>Chelicerata</taxon>
        <taxon>Arachnida</taxon>
        <taxon>Araneae</taxon>
        <taxon>Araneomorphae</taxon>
        <taxon>Entelegynae</taxon>
        <taxon>Araneoidea</taxon>
        <taxon>Araneidae</taxon>
        <taxon>Caerostris</taxon>
    </lineage>
</organism>
<dbReference type="Proteomes" id="UP001054945">
    <property type="component" value="Unassembled WGS sequence"/>
</dbReference>